<organism evidence="1 2">
    <name type="scientific">Piscinibacter sakaiensis</name>
    <name type="common">Ideonella sakaiensis</name>
    <dbReference type="NCBI Taxonomy" id="1547922"/>
    <lineage>
        <taxon>Bacteria</taxon>
        <taxon>Pseudomonadati</taxon>
        <taxon>Pseudomonadota</taxon>
        <taxon>Betaproteobacteria</taxon>
        <taxon>Burkholderiales</taxon>
        <taxon>Sphaerotilaceae</taxon>
        <taxon>Piscinibacter</taxon>
    </lineage>
</organism>
<sequence>MLHFDHAQLDRLRQQRLEAFARHLARRAQARHAGLKPADIAELAGPMRAEVEVARAAGLRSRSELERWVDVACVLGFGFSQRLPWARRTLASGHAPTQNLRALEEGAAFAGRRP</sequence>
<gene>
    <name evidence="1" type="ORF">ISF6_2060</name>
</gene>
<accession>A0A0K8P227</accession>
<evidence type="ECO:0000313" key="2">
    <source>
        <dbReference type="Proteomes" id="UP000037660"/>
    </source>
</evidence>
<dbReference type="EMBL" id="BBYR01000032">
    <property type="protein sequence ID" value="GAP36220.1"/>
    <property type="molecule type" value="Genomic_DNA"/>
</dbReference>
<keyword evidence="2" id="KW-1185">Reference proteome</keyword>
<evidence type="ECO:0000313" key="1">
    <source>
        <dbReference type="EMBL" id="GAP36220.1"/>
    </source>
</evidence>
<dbReference type="RefSeq" id="WP_054020215.1">
    <property type="nucleotide sequence ID" value="NZ_BBYR01000032.1"/>
</dbReference>
<dbReference type="Proteomes" id="UP000037660">
    <property type="component" value="Unassembled WGS sequence"/>
</dbReference>
<reference evidence="1 2" key="2">
    <citation type="journal article" date="2016" name="Science">
        <title>A bacterium that degrades and assimilates poly(ethylene terephthalate).</title>
        <authorList>
            <person name="Yoshida S."/>
            <person name="Hiraga K."/>
            <person name="Takehana T."/>
            <person name="Taniguchi I."/>
            <person name="Yamaji H."/>
            <person name="Maeda Y."/>
            <person name="Toyohara K."/>
            <person name="Miyamoto K."/>
            <person name="Kimura Y."/>
            <person name="Oda K."/>
        </authorList>
    </citation>
    <scope>NUCLEOTIDE SEQUENCE [LARGE SCALE GENOMIC DNA]</scope>
    <source>
        <strain evidence="2">NBRC 110686 / TISTR 2288 / 201-F6</strain>
    </source>
</reference>
<comment type="caution">
    <text evidence="1">The sequence shown here is derived from an EMBL/GenBank/DDBJ whole genome shotgun (WGS) entry which is preliminary data.</text>
</comment>
<dbReference type="STRING" id="1547922.ISF6_2060"/>
<dbReference type="AlphaFoldDB" id="A0A0K8P227"/>
<protein>
    <submittedName>
        <fullName evidence="1">Uncharacterized protein</fullName>
    </submittedName>
</protein>
<name>A0A0K8P227_PISS1</name>
<reference evidence="2" key="1">
    <citation type="submission" date="2015-07" db="EMBL/GenBank/DDBJ databases">
        <title>Discovery of a poly(ethylene terephthalate assimilation.</title>
        <authorList>
            <person name="Yoshida S."/>
            <person name="Hiraga K."/>
            <person name="Takehana T."/>
            <person name="Taniguchi I."/>
            <person name="Yamaji H."/>
            <person name="Maeda Y."/>
            <person name="Toyohara K."/>
            <person name="Miyamoto K."/>
            <person name="Kimura Y."/>
            <person name="Oda K."/>
        </authorList>
    </citation>
    <scope>NUCLEOTIDE SEQUENCE [LARGE SCALE GENOMIC DNA]</scope>
    <source>
        <strain evidence="2">NBRC 110686 / TISTR 2288 / 201-F6</strain>
    </source>
</reference>
<proteinExistence type="predicted"/>